<evidence type="ECO:0000313" key="1">
    <source>
        <dbReference type="EMBL" id="MPC26708.1"/>
    </source>
</evidence>
<dbReference type="Proteomes" id="UP000324222">
    <property type="component" value="Unassembled WGS sequence"/>
</dbReference>
<proteinExistence type="predicted"/>
<accession>A0A5B7DZ18</accession>
<protein>
    <submittedName>
        <fullName evidence="1">Uncharacterized protein</fullName>
    </submittedName>
</protein>
<gene>
    <name evidence="1" type="ORF">E2C01_019855</name>
</gene>
<evidence type="ECO:0000313" key="2">
    <source>
        <dbReference type="Proteomes" id="UP000324222"/>
    </source>
</evidence>
<reference evidence="1 2" key="1">
    <citation type="submission" date="2019-05" db="EMBL/GenBank/DDBJ databases">
        <title>Another draft genome of Portunus trituberculatus and its Hox gene families provides insights of decapod evolution.</title>
        <authorList>
            <person name="Jeong J.-H."/>
            <person name="Song I."/>
            <person name="Kim S."/>
            <person name="Choi T."/>
            <person name="Kim D."/>
            <person name="Ryu S."/>
            <person name="Kim W."/>
        </authorList>
    </citation>
    <scope>NUCLEOTIDE SEQUENCE [LARGE SCALE GENOMIC DNA]</scope>
    <source>
        <tissue evidence="1">Muscle</tissue>
    </source>
</reference>
<sequence>MSKMCYFGVFQRFIQQNSDMQERHTIFLRI</sequence>
<keyword evidence="2" id="KW-1185">Reference proteome</keyword>
<organism evidence="1 2">
    <name type="scientific">Portunus trituberculatus</name>
    <name type="common">Swimming crab</name>
    <name type="synonym">Neptunus trituberculatus</name>
    <dbReference type="NCBI Taxonomy" id="210409"/>
    <lineage>
        <taxon>Eukaryota</taxon>
        <taxon>Metazoa</taxon>
        <taxon>Ecdysozoa</taxon>
        <taxon>Arthropoda</taxon>
        <taxon>Crustacea</taxon>
        <taxon>Multicrustacea</taxon>
        <taxon>Malacostraca</taxon>
        <taxon>Eumalacostraca</taxon>
        <taxon>Eucarida</taxon>
        <taxon>Decapoda</taxon>
        <taxon>Pleocyemata</taxon>
        <taxon>Brachyura</taxon>
        <taxon>Eubrachyura</taxon>
        <taxon>Portunoidea</taxon>
        <taxon>Portunidae</taxon>
        <taxon>Portuninae</taxon>
        <taxon>Portunus</taxon>
    </lineage>
</organism>
<name>A0A5B7DZ18_PORTR</name>
<dbReference type="AlphaFoldDB" id="A0A5B7DZ18"/>
<comment type="caution">
    <text evidence="1">The sequence shown here is derived from an EMBL/GenBank/DDBJ whole genome shotgun (WGS) entry which is preliminary data.</text>
</comment>
<dbReference type="EMBL" id="VSRR010001638">
    <property type="protein sequence ID" value="MPC26708.1"/>
    <property type="molecule type" value="Genomic_DNA"/>
</dbReference>